<feature type="region of interest" description="Disordered" evidence="1">
    <location>
        <begin position="1"/>
        <end position="34"/>
    </location>
</feature>
<gene>
    <name evidence="2" type="ORF">PROFUN_10210</name>
</gene>
<evidence type="ECO:0000313" key="3">
    <source>
        <dbReference type="Proteomes" id="UP000241769"/>
    </source>
</evidence>
<keyword evidence="3" id="KW-1185">Reference proteome</keyword>
<evidence type="ECO:0000256" key="1">
    <source>
        <dbReference type="SAM" id="MobiDB-lite"/>
    </source>
</evidence>
<organism evidence="2 3">
    <name type="scientific">Planoprotostelium fungivorum</name>
    <dbReference type="NCBI Taxonomy" id="1890364"/>
    <lineage>
        <taxon>Eukaryota</taxon>
        <taxon>Amoebozoa</taxon>
        <taxon>Evosea</taxon>
        <taxon>Variosea</taxon>
        <taxon>Cavosteliida</taxon>
        <taxon>Cavosteliaceae</taxon>
        <taxon>Planoprotostelium</taxon>
    </lineage>
</organism>
<dbReference type="AlphaFoldDB" id="A0A2P6MQ72"/>
<dbReference type="InParanoid" id="A0A2P6MQ72"/>
<proteinExistence type="predicted"/>
<feature type="compositionally biased region" description="Basic and acidic residues" evidence="1">
    <location>
        <begin position="24"/>
        <end position="34"/>
    </location>
</feature>
<evidence type="ECO:0000313" key="2">
    <source>
        <dbReference type="EMBL" id="PRP73840.1"/>
    </source>
</evidence>
<protein>
    <submittedName>
        <fullName evidence="2">Uncharacterized protein</fullName>
    </submittedName>
</protein>
<accession>A0A2P6MQ72</accession>
<dbReference type="Proteomes" id="UP000241769">
    <property type="component" value="Unassembled WGS sequence"/>
</dbReference>
<name>A0A2P6MQ72_9EUKA</name>
<dbReference type="EMBL" id="MDYQ01000539">
    <property type="protein sequence ID" value="PRP73840.1"/>
    <property type="molecule type" value="Genomic_DNA"/>
</dbReference>
<reference evidence="2 3" key="1">
    <citation type="journal article" date="2018" name="Genome Biol. Evol.">
        <title>Multiple Roots of Fruiting Body Formation in Amoebozoa.</title>
        <authorList>
            <person name="Hillmann F."/>
            <person name="Forbes G."/>
            <person name="Novohradska S."/>
            <person name="Ferling I."/>
            <person name="Riege K."/>
            <person name="Groth M."/>
            <person name="Westermann M."/>
            <person name="Marz M."/>
            <person name="Spaller T."/>
            <person name="Winckler T."/>
            <person name="Schaap P."/>
            <person name="Glockner G."/>
        </authorList>
    </citation>
    <scope>NUCLEOTIDE SEQUENCE [LARGE SCALE GENOMIC DNA]</scope>
    <source>
        <strain evidence="2 3">Jena</strain>
    </source>
</reference>
<sequence length="84" mass="9708">MRDKPKTAKHHLLRSSKMPGARHSAQEPEVHNHEMVPEIIDTNNRRNLANRETIQTLYEKIIDEIGQELAAICTKQSCHQILSR</sequence>
<comment type="caution">
    <text evidence="2">The sequence shown here is derived from an EMBL/GenBank/DDBJ whole genome shotgun (WGS) entry which is preliminary data.</text>
</comment>